<dbReference type="InterPro" id="IPR013762">
    <property type="entry name" value="Integrase-like_cat_sf"/>
</dbReference>
<dbReference type="RefSeq" id="WP_033521845.1">
    <property type="nucleotide sequence ID" value="NZ_JDUS01000012.1"/>
</dbReference>
<reference evidence="5 6" key="1">
    <citation type="submission" date="2014-03" db="EMBL/GenBank/DDBJ databases">
        <title>Genomics of Bifidobacteria.</title>
        <authorList>
            <person name="Ventura M."/>
            <person name="Milani C."/>
            <person name="Lugli G.A."/>
        </authorList>
    </citation>
    <scope>NUCLEOTIDE SEQUENCE [LARGE SCALE GENOMIC DNA]</scope>
    <source>
        <strain evidence="5 6">DSM 22767</strain>
    </source>
</reference>
<dbReference type="GO" id="GO:0006310">
    <property type="term" value="P:DNA recombination"/>
    <property type="evidence" value="ECO:0007669"/>
    <property type="project" value="UniProtKB-KW"/>
</dbReference>
<protein>
    <submittedName>
        <fullName evidence="5">Phage integrase family protein</fullName>
    </submittedName>
</protein>
<keyword evidence="6" id="KW-1185">Reference proteome</keyword>
<dbReference type="Proteomes" id="UP000029096">
    <property type="component" value="Unassembled WGS sequence"/>
</dbReference>
<evidence type="ECO:0000313" key="6">
    <source>
        <dbReference type="Proteomes" id="UP000029096"/>
    </source>
</evidence>
<dbReference type="InterPro" id="IPR050090">
    <property type="entry name" value="Tyrosine_recombinase_XerCD"/>
</dbReference>
<dbReference type="GO" id="GO:0003677">
    <property type="term" value="F:DNA binding"/>
    <property type="evidence" value="ECO:0007669"/>
    <property type="project" value="UniProtKB-KW"/>
</dbReference>
<dbReference type="EMBL" id="JGYP01000002">
    <property type="protein sequence ID" value="KFI45842.1"/>
    <property type="molecule type" value="Genomic_DNA"/>
</dbReference>
<dbReference type="Gene3D" id="1.10.150.130">
    <property type="match status" value="1"/>
</dbReference>
<dbReference type="PANTHER" id="PTHR30349">
    <property type="entry name" value="PHAGE INTEGRASE-RELATED"/>
    <property type="match status" value="1"/>
</dbReference>
<evidence type="ECO:0000256" key="1">
    <source>
        <dbReference type="ARBA" id="ARBA00008857"/>
    </source>
</evidence>
<evidence type="ECO:0000256" key="3">
    <source>
        <dbReference type="ARBA" id="ARBA00023172"/>
    </source>
</evidence>
<dbReference type="Pfam" id="PF00589">
    <property type="entry name" value="Phage_integrase"/>
    <property type="match status" value="1"/>
</dbReference>
<dbReference type="InterPro" id="IPR002104">
    <property type="entry name" value="Integrase_catalytic"/>
</dbReference>
<dbReference type="PANTHER" id="PTHR30349:SF64">
    <property type="entry name" value="PROPHAGE INTEGRASE INTD-RELATED"/>
    <property type="match status" value="1"/>
</dbReference>
<dbReference type="InterPro" id="IPR011010">
    <property type="entry name" value="DNA_brk_join_enz"/>
</dbReference>
<dbReference type="SUPFAM" id="SSF56349">
    <property type="entry name" value="DNA breaking-rejoining enzymes"/>
    <property type="match status" value="1"/>
</dbReference>
<evidence type="ECO:0000259" key="4">
    <source>
        <dbReference type="PROSITE" id="PS51898"/>
    </source>
</evidence>
<evidence type="ECO:0000256" key="2">
    <source>
        <dbReference type="ARBA" id="ARBA00023125"/>
    </source>
</evidence>
<sequence>MTKRDASGQVTELERGHKYSIRVRLAPDSTHASWHWSKSRKVIGNKNEAVAALVAYKQELSDDASGKNVTVKEYAEQFQANRKALGKVSSLTLDRDRHELSRIAKYLGDRRLIDLESAEIENAYLKMAKEDGVSPDGIHKVHMKLSQMLRKAYLEGLIDRNPCDAVEGITRPKPNPQKKRERRVTKEQAIEFIQKLRHEEADGRIVAVWLGVATGLRRGEALALVWEDVDLDRQQLHIRKQYGKEKILKDPKTVKSHRTISIDGQTVEFLSRWKTKQAAYFNHAGVRQADSSPVCSNELCDFLDPDNFSRWRRNFFVKEGLAHYTMEKKYVDSRGVERIKHSGYVGPNFHALRHAQATLLVAGGIDPKTVQARLGHESLNTTLNIYAEEVGENDRKAADFMGRLFETTSE</sequence>
<gene>
    <name evidence="5" type="ORF">BBOH_0645</name>
</gene>
<keyword evidence="3" id="KW-0233">DNA recombination</keyword>
<dbReference type="InterPro" id="IPR010998">
    <property type="entry name" value="Integrase_recombinase_N"/>
</dbReference>
<dbReference type="GO" id="GO:0015074">
    <property type="term" value="P:DNA integration"/>
    <property type="evidence" value="ECO:0007669"/>
    <property type="project" value="InterPro"/>
</dbReference>
<dbReference type="OrthoDB" id="4326943at2"/>
<name>A0A086ZH42_9BIFI</name>
<keyword evidence="2" id="KW-0238">DNA-binding</keyword>
<comment type="caution">
    <text evidence="5">The sequence shown here is derived from an EMBL/GenBank/DDBJ whole genome shotgun (WGS) entry which is preliminary data.</text>
</comment>
<accession>A0A086ZH42</accession>
<comment type="similarity">
    <text evidence="1">Belongs to the 'phage' integrase family.</text>
</comment>
<dbReference type="PROSITE" id="PS51898">
    <property type="entry name" value="TYR_RECOMBINASE"/>
    <property type="match status" value="1"/>
</dbReference>
<dbReference type="CDD" id="cd01189">
    <property type="entry name" value="INT_ICEBs1_C_like"/>
    <property type="match status" value="1"/>
</dbReference>
<proteinExistence type="inferred from homology"/>
<dbReference type="eggNOG" id="COG0582">
    <property type="taxonomic scope" value="Bacteria"/>
</dbReference>
<feature type="domain" description="Tyr recombinase" evidence="4">
    <location>
        <begin position="179"/>
        <end position="399"/>
    </location>
</feature>
<dbReference type="AlphaFoldDB" id="A0A086ZH42"/>
<dbReference type="Gene3D" id="1.10.443.10">
    <property type="entry name" value="Intergrase catalytic core"/>
    <property type="match status" value="1"/>
</dbReference>
<organism evidence="5 6">
    <name type="scientific">Bifidobacterium bohemicum DSM 22767</name>
    <dbReference type="NCBI Taxonomy" id="1437606"/>
    <lineage>
        <taxon>Bacteria</taxon>
        <taxon>Bacillati</taxon>
        <taxon>Actinomycetota</taxon>
        <taxon>Actinomycetes</taxon>
        <taxon>Bifidobacteriales</taxon>
        <taxon>Bifidobacteriaceae</taxon>
        <taxon>Bifidobacterium</taxon>
    </lineage>
</organism>
<evidence type="ECO:0000313" key="5">
    <source>
        <dbReference type="EMBL" id="KFI45842.1"/>
    </source>
</evidence>
<dbReference type="STRING" id="1437606.BBOH_0645"/>